<proteinExistence type="predicted"/>
<evidence type="ECO:0000256" key="2">
    <source>
        <dbReference type="SAM" id="MobiDB-lite"/>
    </source>
</evidence>
<evidence type="ECO:0000313" key="5">
    <source>
        <dbReference type="Proteomes" id="UP001303222"/>
    </source>
</evidence>
<sequence>MKRSRSFYNSGSGFSNANTGPGDQYNNNAAGTQYNYNYYGSLKQLQDKVHENYLCLAKLWPTDPRDPQVEKERIELAKGGLLADAYRWVFDNPDFKRWRQLRESHLLWIKGDPGKGKTMLLCGIIDELERRVIADGGNLAYFFCQATDSRINNAIAVLRGLIYLLAHQQPRLLSYLPENTYPSDDAMAWIVLSKVLYEMLEDPNLKVTYLVINTLDECVQIEEQLAIVAQQSRLNLELNAESVATAVNAYIRYKVLHLSRQKQYNSTIQTVVHNYLSSNANGTFLWVALVCQVLADPSVRRWETLTKLRAFPPGLDSLYARMIEQIIQSDYADLCRQILAVSSIVRRPINVQELTTLVEISDDISDDPQSLKELIGLCGSFLTLRDQTVYFVHQSAKDFLLGKAAHQASRNAFNWVFPLGTQDVDRIIFSKSLNTTSTVLRRDIYSLEAPGFPINEVRKPPSDPLATVQYSCFYWVTHLSKFISGTNRNRDTFLHDGEAVYGFLAKKYLY</sequence>
<feature type="domain" description="NACHT" evidence="3">
    <location>
        <begin position="105"/>
        <end position="217"/>
    </location>
</feature>
<dbReference type="InterPro" id="IPR007111">
    <property type="entry name" value="NACHT_NTPase"/>
</dbReference>
<dbReference type="EMBL" id="MU859300">
    <property type="protein sequence ID" value="KAK3947914.1"/>
    <property type="molecule type" value="Genomic_DNA"/>
</dbReference>
<dbReference type="PANTHER" id="PTHR10039">
    <property type="entry name" value="AMELOGENIN"/>
    <property type="match status" value="1"/>
</dbReference>
<dbReference type="InterPro" id="IPR054471">
    <property type="entry name" value="GPIID_WHD"/>
</dbReference>
<evidence type="ECO:0000256" key="1">
    <source>
        <dbReference type="ARBA" id="ARBA00022737"/>
    </source>
</evidence>
<keyword evidence="1" id="KW-0677">Repeat</keyword>
<keyword evidence="5" id="KW-1185">Reference proteome</keyword>
<dbReference type="SUPFAM" id="SSF52540">
    <property type="entry name" value="P-loop containing nucleoside triphosphate hydrolases"/>
    <property type="match status" value="1"/>
</dbReference>
<dbReference type="Pfam" id="PF22939">
    <property type="entry name" value="WHD_GPIID"/>
    <property type="match status" value="1"/>
</dbReference>
<organism evidence="4 5">
    <name type="scientific">Pseudoneurospora amorphoporcata</name>
    <dbReference type="NCBI Taxonomy" id="241081"/>
    <lineage>
        <taxon>Eukaryota</taxon>
        <taxon>Fungi</taxon>
        <taxon>Dikarya</taxon>
        <taxon>Ascomycota</taxon>
        <taxon>Pezizomycotina</taxon>
        <taxon>Sordariomycetes</taxon>
        <taxon>Sordariomycetidae</taxon>
        <taxon>Sordariales</taxon>
        <taxon>Sordariaceae</taxon>
        <taxon>Pseudoneurospora</taxon>
    </lineage>
</organism>
<evidence type="ECO:0000259" key="3">
    <source>
        <dbReference type="PROSITE" id="PS50837"/>
    </source>
</evidence>
<reference evidence="4" key="2">
    <citation type="submission" date="2023-06" db="EMBL/GenBank/DDBJ databases">
        <authorList>
            <consortium name="Lawrence Berkeley National Laboratory"/>
            <person name="Mondo S.J."/>
            <person name="Hensen N."/>
            <person name="Bonometti L."/>
            <person name="Westerberg I."/>
            <person name="Brannstrom I.O."/>
            <person name="Guillou S."/>
            <person name="Cros-Aarteil S."/>
            <person name="Calhoun S."/>
            <person name="Haridas S."/>
            <person name="Kuo A."/>
            <person name="Pangilinan J."/>
            <person name="Riley R."/>
            <person name="Labutti K."/>
            <person name="Andreopoulos B."/>
            <person name="Lipzen A."/>
            <person name="Chen C."/>
            <person name="Yanf M."/>
            <person name="Daum C."/>
            <person name="Ng V."/>
            <person name="Clum A."/>
            <person name="Steindorff A."/>
            <person name="Ohm R."/>
            <person name="Martin F."/>
            <person name="Silar P."/>
            <person name="Natvig D."/>
            <person name="Lalanne C."/>
            <person name="Gautier V."/>
            <person name="Ament-Velasquez S.L."/>
            <person name="Kruys A."/>
            <person name="Hutchinson M.I."/>
            <person name="Powell A.J."/>
            <person name="Barry K."/>
            <person name="Miller A.N."/>
            <person name="Grigoriev I.V."/>
            <person name="Debuchy R."/>
            <person name="Gladieux P."/>
            <person name="Thoren M.H."/>
            <person name="Johannesson H."/>
        </authorList>
    </citation>
    <scope>NUCLEOTIDE SEQUENCE</scope>
    <source>
        <strain evidence="4">CBS 626.80</strain>
    </source>
</reference>
<dbReference type="PANTHER" id="PTHR10039:SF14">
    <property type="entry name" value="NACHT DOMAIN-CONTAINING PROTEIN"/>
    <property type="match status" value="1"/>
</dbReference>
<gene>
    <name evidence="4" type="ORF">QBC32DRAFT_382729</name>
</gene>
<dbReference type="Proteomes" id="UP001303222">
    <property type="component" value="Unassembled WGS sequence"/>
</dbReference>
<dbReference type="AlphaFoldDB" id="A0AAN6SBV4"/>
<dbReference type="PROSITE" id="PS50837">
    <property type="entry name" value="NACHT"/>
    <property type="match status" value="1"/>
</dbReference>
<dbReference type="Pfam" id="PF24883">
    <property type="entry name" value="NPHP3_N"/>
    <property type="match status" value="1"/>
</dbReference>
<evidence type="ECO:0000313" key="4">
    <source>
        <dbReference type="EMBL" id="KAK3947914.1"/>
    </source>
</evidence>
<comment type="caution">
    <text evidence="4">The sequence shown here is derived from an EMBL/GenBank/DDBJ whole genome shotgun (WGS) entry which is preliminary data.</text>
</comment>
<feature type="region of interest" description="Disordered" evidence="2">
    <location>
        <begin position="1"/>
        <end position="26"/>
    </location>
</feature>
<reference evidence="4" key="1">
    <citation type="journal article" date="2023" name="Mol. Phylogenet. Evol.">
        <title>Genome-scale phylogeny and comparative genomics of the fungal order Sordariales.</title>
        <authorList>
            <person name="Hensen N."/>
            <person name="Bonometti L."/>
            <person name="Westerberg I."/>
            <person name="Brannstrom I.O."/>
            <person name="Guillou S."/>
            <person name="Cros-Aarteil S."/>
            <person name="Calhoun S."/>
            <person name="Haridas S."/>
            <person name="Kuo A."/>
            <person name="Mondo S."/>
            <person name="Pangilinan J."/>
            <person name="Riley R."/>
            <person name="LaButti K."/>
            <person name="Andreopoulos B."/>
            <person name="Lipzen A."/>
            <person name="Chen C."/>
            <person name="Yan M."/>
            <person name="Daum C."/>
            <person name="Ng V."/>
            <person name="Clum A."/>
            <person name="Steindorff A."/>
            <person name="Ohm R.A."/>
            <person name="Martin F."/>
            <person name="Silar P."/>
            <person name="Natvig D.O."/>
            <person name="Lalanne C."/>
            <person name="Gautier V."/>
            <person name="Ament-Velasquez S.L."/>
            <person name="Kruys A."/>
            <person name="Hutchinson M.I."/>
            <person name="Powell A.J."/>
            <person name="Barry K."/>
            <person name="Miller A.N."/>
            <person name="Grigoriev I.V."/>
            <person name="Debuchy R."/>
            <person name="Gladieux P."/>
            <person name="Hiltunen Thoren M."/>
            <person name="Johannesson H."/>
        </authorList>
    </citation>
    <scope>NUCLEOTIDE SEQUENCE</scope>
    <source>
        <strain evidence="4">CBS 626.80</strain>
    </source>
</reference>
<dbReference type="Gene3D" id="3.40.50.300">
    <property type="entry name" value="P-loop containing nucleotide triphosphate hydrolases"/>
    <property type="match status" value="1"/>
</dbReference>
<protein>
    <submittedName>
        <fullName evidence="4">NACHT domain-containing protein</fullName>
    </submittedName>
</protein>
<accession>A0AAN6SBV4</accession>
<name>A0AAN6SBV4_9PEZI</name>
<dbReference type="InterPro" id="IPR056884">
    <property type="entry name" value="NPHP3-like_N"/>
</dbReference>
<dbReference type="InterPro" id="IPR027417">
    <property type="entry name" value="P-loop_NTPase"/>
</dbReference>